<evidence type="ECO:0000256" key="1">
    <source>
        <dbReference type="SAM" id="Coils"/>
    </source>
</evidence>
<evidence type="ECO:0000313" key="2">
    <source>
        <dbReference type="EMBL" id="CBZ25563.1"/>
    </source>
</evidence>
<reference evidence="2 3" key="1">
    <citation type="journal article" date="2011" name="Genome Res.">
        <title>Chromosome and gene copy number variation allow major structural change between species and strains of Leishmania.</title>
        <authorList>
            <person name="Rogers M.B."/>
            <person name="Hilley J.D."/>
            <person name="Dickens N.J."/>
            <person name="Wilkes J."/>
            <person name="Bates P.A."/>
            <person name="Depledge D.P."/>
            <person name="Harris D."/>
            <person name="Her Y."/>
            <person name="Herzyk P."/>
            <person name="Imamura H."/>
            <person name="Otto T.D."/>
            <person name="Sanders M."/>
            <person name="Seeger K."/>
            <person name="Dujardin J.C."/>
            <person name="Berriman M."/>
            <person name="Smith D.F."/>
            <person name="Hertz-Fowler C."/>
            <person name="Mottram J.C."/>
        </authorList>
    </citation>
    <scope>NUCLEOTIDE SEQUENCE [LARGE SCALE GENOMIC DNA]</scope>
    <source>
        <strain evidence="2 3">MHOM/GT/2001/U1103</strain>
    </source>
</reference>
<dbReference type="RefSeq" id="XP_003874069.1">
    <property type="nucleotide sequence ID" value="XM_003874020.1"/>
</dbReference>
<dbReference type="KEGG" id="lmi:LMXM_18_0550"/>
<dbReference type="PhylomeDB" id="E9ARJ2"/>
<accession>E9ARJ2</accession>
<dbReference type="VEuPathDB" id="TriTrypDB:LmxM.18.0550"/>
<dbReference type="AlphaFoldDB" id="E9ARJ2"/>
<dbReference type="OrthoDB" id="272588at2759"/>
<organism evidence="2 3">
    <name type="scientific">Leishmania mexicana (strain MHOM/GT/2001/U1103)</name>
    <dbReference type="NCBI Taxonomy" id="929439"/>
    <lineage>
        <taxon>Eukaryota</taxon>
        <taxon>Discoba</taxon>
        <taxon>Euglenozoa</taxon>
        <taxon>Kinetoplastea</taxon>
        <taxon>Metakinetoplastina</taxon>
        <taxon>Trypanosomatida</taxon>
        <taxon>Trypanosomatidae</taxon>
        <taxon>Leishmaniinae</taxon>
        <taxon>Leishmania</taxon>
    </lineage>
</organism>
<dbReference type="OMA" id="HYWPGEE"/>
<protein>
    <submittedName>
        <fullName evidence="2">Uncharacterized protein</fullName>
    </submittedName>
</protein>
<proteinExistence type="predicted"/>
<keyword evidence="3" id="KW-1185">Reference proteome</keyword>
<keyword evidence="1" id="KW-0175">Coiled coil</keyword>
<name>E9ARJ2_LEIMU</name>
<feature type="coiled-coil region" evidence="1">
    <location>
        <begin position="275"/>
        <end position="309"/>
    </location>
</feature>
<sequence length="356" mass="40835">MCLRGIMVDHQLFCPTEQVQQPEDGDAEYAAVLFEVQDATIRKENSERHLVFKGNKLTGGLSQVYFNGNAIYMEEDDAYIFLSTVINEAEVKEVVVFRSEDGFLYNAISVIPSLQEAQQHYMIYEGDRMLSVVSSFNGSYYTGVSSGYGGRHWSAVKMLNISTPPTSVTFSSGVQLQYACSNETAERAKWYVVDDRGRHAIEKEAPELPAVSRATSRSPFLAFSLKASDSDKKRLLVLQTEPIDDRQTNVRASLFSVDDSAEEKEKAERIEKWKKEQQRIEAARFKARLERLEREKALRRERRRKEAERKARFITLDEPNVRAAKEFFEKDGEMILVRRVNKDSVAFEKEVFFSDL</sequence>
<evidence type="ECO:0000313" key="3">
    <source>
        <dbReference type="Proteomes" id="UP000007259"/>
    </source>
</evidence>
<gene>
    <name evidence="2" type="ORF">LMXM_18_0550</name>
</gene>
<dbReference type="Proteomes" id="UP000007259">
    <property type="component" value="Chromosome 18"/>
</dbReference>
<dbReference type="EMBL" id="FR799571">
    <property type="protein sequence ID" value="CBZ25563.1"/>
    <property type="molecule type" value="Genomic_DNA"/>
</dbReference>
<dbReference type="GeneID" id="13447630"/>